<reference evidence="12 13" key="1">
    <citation type="journal article" date="2022" name="Cell">
        <title>Repeat-based holocentromeres influence genome architecture and karyotype evolution.</title>
        <authorList>
            <person name="Hofstatter P.G."/>
            <person name="Thangavel G."/>
            <person name="Lux T."/>
            <person name="Neumann P."/>
            <person name="Vondrak T."/>
            <person name="Novak P."/>
            <person name="Zhang M."/>
            <person name="Costa L."/>
            <person name="Castellani M."/>
            <person name="Scott A."/>
            <person name="Toegelov H."/>
            <person name="Fuchs J."/>
            <person name="Mata-Sucre Y."/>
            <person name="Dias Y."/>
            <person name="Vanzela A.L.L."/>
            <person name="Huettel B."/>
            <person name="Almeida C.C.S."/>
            <person name="Simkova H."/>
            <person name="Souza G."/>
            <person name="Pedrosa-Harand A."/>
            <person name="Macas J."/>
            <person name="Mayer K.F.X."/>
            <person name="Houben A."/>
            <person name="Marques A."/>
        </authorList>
    </citation>
    <scope>NUCLEOTIDE SEQUENCE [LARGE SCALE GENOMIC DNA]</scope>
    <source>
        <strain evidence="12">RhyTen1mFocal</strain>
    </source>
</reference>
<dbReference type="EMBL" id="JAMRDG010000001">
    <property type="protein sequence ID" value="KAJ3701109.1"/>
    <property type="molecule type" value="Genomic_DNA"/>
</dbReference>
<organism evidence="12 13">
    <name type="scientific">Rhynchospora tenuis</name>
    <dbReference type="NCBI Taxonomy" id="198213"/>
    <lineage>
        <taxon>Eukaryota</taxon>
        <taxon>Viridiplantae</taxon>
        <taxon>Streptophyta</taxon>
        <taxon>Embryophyta</taxon>
        <taxon>Tracheophyta</taxon>
        <taxon>Spermatophyta</taxon>
        <taxon>Magnoliopsida</taxon>
        <taxon>Liliopsida</taxon>
        <taxon>Poales</taxon>
        <taxon>Cyperaceae</taxon>
        <taxon>Cyperoideae</taxon>
        <taxon>Rhynchosporeae</taxon>
        <taxon>Rhynchospora</taxon>
    </lineage>
</organism>
<comment type="caution">
    <text evidence="12">The sequence shown here is derived from an EMBL/GenBank/DDBJ whole genome shotgun (WGS) entry which is preliminary data.</text>
</comment>
<keyword evidence="4 9" id="KW-0812">Transmembrane</keyword>
<protein>
    <recommendedName>
        <fullName evidence="14">Trichome birefringence-like N-terminal domain-containing protein</fullName>
    </recommendedName>
</protein>
<comment type="similarity">
    <text evidence="2">Belongs to the PC-esterase family. TBL subfamily.</text>
</comment>
<feature type="transmembrane region" description="Helical" evidence="9">
    <location>
        <begin position="53"/>
        <end position="72"/>
    </location>
</feature>
<proteinExistence type="inferred from homology"/>
<comment type="subcellular location">
    <subcellularLocation>
        <location evidence="1">Golgi apparatus membrane</location>
        <topology evidence="1">Single-pass type II membrane protein</topology>
    </subcellularLocation>
</comment>
<evidence type="ECO:0000256" key="1">
    <source>
        <dbReference type="ARBA" id="ARBA00004323"/>
    </source>
</evidence>
<evidence type="ECO:0000256" key="3">
    <source>
        <dbReference type="ARBA" id="ARBA00022679"/>
    </source>
</evidence>
<evidence type="ECO:0000256" key="7">
    <source>
        <dbReference type="ARBA" id="ARBA00023034"/>
    </source>
</evidence>
<keyword evidence="6 9" id="KW-1133">Transmembrane helix</keyword>
<keyword evidence="7" id="KW-0333">Golgi apparatus</keyword>
<evidence type="ECO:0000259" key="10">
    <source>
        <dbReference type="Pfam" id="PF13839"/>
    </source>
</evidence>
<dbReference type="GO" id="GO:0000139">
    <property type="term" value="C:Golgi membrane"/>
    <property type="evidence" value="ECO:0007669"/>
    <property type="project" value="UniProtKB-SubCell"/>
</dbReference>
<accession>A0AAD6EU29</accession>
<evidence type="ECO:0000256" key="8">
    <source>
        <dbReference type="ARBA" id="ARBA00023136"/>
    </source>
</evidence>
<evidence type="ECO:0000256" key="5">
    <source>
        <dbReference type="ARBA" id="ARBA00022968"/>
    </source>
</evidence>
<dbReference type="Pfam" id="PF14416">
    <property type="entry name" value="PMR5N"/>
    <property type="match status" value="1"/>
</dbReference>
<sequence length="446" mass="51930">MPFALSHTLLFPFKTPLPLIKNNYLWSMTNKKRDMSWISQPWRSSLHRKTNHILAKVIVSIFLVGISYRLFFSRSGSGAKLFVPTAEILSRNSTDEGKCNLFNGVWMPNPSGPPYTNSTCRFIEDHQNCLMNGRPDRGYLHWGWKPYQCDVPPFDPYLFLNAMQNKSWAFIGDSILRNQIQSFLCLLSKAEEPVELYHSSDFKSRMWQFQKHNLTVSLIWTPFLVHADIFEDENGVSNAPIQLHLDILDHSWASTYSKFNYVVISGGQWFLKHAVYRENNSIVGCHYCPDKSYPELGYEISYKKTLELVFRHITNLVGKHIPVVIFRTWTPSHFENGQWFDGGICNHTAPYKEGEFNGSYVDHVMREIELREFEKAKKVMESSGKPNYLKLFDTYELAVMRPDGHVGSYRRFHKDKKGKVQYDCLHWCVPGPIDAWNDIIMEMVLK</sequence>
<evidence type="ECO:0000256" key="2">
    <source>
        <dbReference type="ARBA" id="ARBA00007727"/>
    </source>
</evidence>
<feature type="domain" description="Trichome birefringence-like C-terminal" evidence="10">
    <location>
        <begin position="151"/>
        <end position="443"/>
    </location>
</feature>
<gene>
    <name evidence="12" type="ORF">LUZ61_004814</name>
</gene>
<keyword evidence="3" id="KW-0808">Transferase</keyword>
<evidence type="ECO:0000256" key="6">
    <source>
        <dbReference type="ARBA" id="ARBA00022989"/>
    </source>
</evidence>
<dbReference type="InterPro" id="IPR029962">
    <property type="entry name" value="TBL"/>
</dbReference>
<keyword evidence="8 9" id="KW-0472">Membrane</keyword>
<keyword evidence="13" id="KW-1185">Reference proteome</keyword>
<evidence type="ECO:0000313" key="12">
    <source>
        <dbReference type="EMBL" id="KAJ3701109.1"/>
    </source>
</evidence>
<dbReference type="Proteomes" id="UP001210211">
    <property type="component" value="Unassembled WGS sequence"/>
</dbReference>
<dbReference type="GO" id="GO:1990538">
    <property type="term" value="F:xylan O-acetyltransferase activity"/>
    <property type="evidence" value="ECO:0007669"/>
    <property type="project" value="UniProtKB-ARBA"/>
</dbReference>
<feature type="domain" description="Trichome birefringence-like N-terminal" evidence="11">
    <location>
        <begin position="98"/>
        <end position="150"/>
    </location>
</feature>
<evidence type="ECO:0000259" key="11">
    <source>
        <dbReference type="Pfam" id="PF14416"/>
    </source>
</evidence>
<evidence type="ECO:0008006" key="14">
    <source>
        <dbReference type="Google" id="ProtNLM"/>
    </source>
</evidence>
<name>A0AAD6EU29_9POAL</name>
<evidence type="ECO:0000256" key="4">
    <source>
        <dbReference type="ARBA" id="ARBA00022692"/>
    </source>
</evidence>
<dbReference type="InterPro" id="IPR026057">
    <property type="entry name" value="TBL_C"/>
</dbReference>
<dbReference type="Pfam" id="PF13839">
    <property type="entry name" value="PC-Esterase"/>
    <property type="match status" value="1"/>
</dbReference>
<dbReference type="AlphaFoldDB" id="A0AAD6EU29"/>
<evidence type="ECO:0000313" key="13">
    <source>
        <dbReference type="Proteomes" id="UP001210211"/>
    </source>
</evidence>
<dbReference type="PANTHER" id="PTHR32285">
    <property type="entry name" value="PROTEIN TRICHOME BIREFRINGENCE-LIKE 9-RELATED"/>
    <property type="match status" value="1"/>
</dbReference>
<dbReference type="PANTHER" id="PTHR32285:SF27">
    <property type="entry name" value="PROTEIN TRICHOME BIREFRINGENCE-LIKE 26"/>
    <property type="match status" value="1"/>
</dbReference>
<keyword evidence="5" id="KW-0735">Signal-anchor</keyword>
<evidence type="ECO:0000256" key="9">
    <source>
        <dbReference type="SAM" id="Phobius"/>
    </source>
</evidence>
<dbReference type="InterPro" id="IPR025846">
    <property type="entry name" value="TBL_N"/>
</dbReference>